<dbReference type="Gene3D" id="3.90.1200.10">
    <property type="match status" value="1"/>
</dbReference>
<dbReference type="InterPro" id="IPR011009">
    <property type="entry name" value="Kinase-like_dom_sf"/>
</dbReference>
<accession>A0A0F9FUD3</accession>
<evidence type="ECO:0000259" key="1">
    <source>
        <dbReference type="Pfam" id="PF01636"/>
    </source>
</evidence>
<feature type="non-terminal residue" evidence="2">
    <location>
        <position position="274"/>
    </location>
</feature>
<protein>
    <recommendedName>
        <fullName evidence="1">Aminoglycoside phosphotransferase domain-containing protein</fullName>
    </recommendedName>
</protein>
<comment type="caution">
    <text evidence="2">The sequence shown here is derived from an EMBL/GenBank/DDBJ whole genome shotgun (WGS) entry which is preliminary data.</text>
</comment>
<evidence type="ECO:0000313" key="2">
    <source>
        <dbReference type="EMBL" id="KKL60980.1"/>
    </source>
</evidence>
<organism evidence="2">
    <name type="scientific">marine sediment metagenome</name>
    <dbReference type="NCBI Taxonomy" id="412755"/>
    <lineage>
        <taxon>unclassified sequences</taxon>
        <taxon>metagenomes</taxon>
        <taxon>ecological metagenomes</taxon>
    </lineage>
</organism>
<dbReference type="InterPro" id="IPR002575">
    <property type="entry name" value="Aminoglycoside_PTrfase"/>
</dbReference>
<dbReference type="Pfam" id="PF01636">
    <property type="entry name" value="APH"/>
    <property type="match status" value="1"/>
</dbReference>
<dbReference type="SUPFAM" id="SSF56112">
    <property type="entry name" value="Protein kinase-like (PK-like)"/>
    <property type="match status" value="1"/>
</dbReference>
<feature type="domain" description="Aminoglycoside phosphotransferase" evidence="1">
    <location>
        <begin position="19"/>
        <end position="113"/>
    </location>
</feature>
<proteinExistence type="predicted"/>
<sequence>MPLTELTLADFEPGEPIRTAVQRELAIWRQMYDEVDEPDPLVDFALTWLDDNIPTVDAPAVLVHGDAGPGNFLFENGHMSALLDWELAHPGDPMEDLAWFSMRSVMEPVPDFPAVISAYERIAGSAVDLARIAYHRVFVSARVVIIRHRNVTGEPGNSIVSKALNRRLLIDAISAADGHEPPILRIEAPTNTERTALYDGVLDDLRDRIARRTTDPDVVASAKNAAKVLKYLREYDRRGREFDTQDARERAALIATLTPDQPVSERALSDLIRA</sequence>
<name>A0A0F9FUD3_9ZZZZ</name>
<reference evidence="2" key="1">
    <citation type="journal article" date="2015" name="Nature">
        <title>Complex archaea that bridge the gap between prokaryotes and eukaryotes.</title>
        <authorList>
            <person name="Spang A."/>
            <person name="Saw J.H."/>
            <person name="Jorgensen S.L."/>
            <person name="Zaremba-Niedzwiedzka K."/>
            <person name="Martijn J."/>
            <person name="Lind A.E."/>
            <person name="van Eijk R."/>
            <person name="Schleper C."/>
            <person name="Guy L."/>
            <person name="Ettema T.J."/>
        </authorList>
    </citation>
    <scope>NUCLEOTIDE SEQUENCE</scope>
</reference>
<dbReference type="AlphaFoldDB" id="A0A0F9FUD3"/>
<dbReference type="EMBL" id="LAZR01028964">
    <property type="protein sequence ID" value="KKL60980.1"/>
    <property type="molecule type" value="Genomic_DNA"/>
</dbReference>
<gene>
    <name evidence="2" type="ORF">LCGC14_2199920</name>
</gene>